<sequence>MSEEHLFGIRLHPATAKADVVPGAREIGTVHDGEFLVMEDSDGTTSVHDSATGDRYPLNRDRRATEGFLEAFAEYLSSGPPTPGPVTMTAEQAAERLRAFREGQVRPRALPTDKGLPHRTRLRKLRKRLHAIDTTATGPDSWWRSLIEEAENDLL</sequence>
<dbReference type="RefSeq" id="WP_345441606.1">
    <property type="nucleotide sequence ID" value="NZ_BAABKO010000007.1"/>
</dbReference>
<accession>A0ABP9AQT0</accession>
<evidence type="ECO:0000313" key="2">
    <source>
        <dbReference type="Proteomes" id="UP001501645"/>
    </source>
</evidence>
<proteinExistence type="predicted"/>
<name>A0ABP9AQT0_9MICO</name>
<gene>
    <name evidence="1" type="ORF">GCM10023351_32400</name>
</gene>
<comment type="caution">
    <text evidence="1">The sequence shown here is derived from an EMBL/GenBank/DDBJ whole genome shotgun (WGS) entry which is preliminary data.</text>
</comment>
<reference evidence="2" key="1">
    <citation type="journal article" date="2019" name="Int. J. Syst. Evol. Microbiol.">
        <title>The Global Catalogue of Microorganisms (GCM) 10K type strain sequencing project: providing services to taxonomists for standard genome sequencing and annotation.</title>
        <authorList>
            <consortium name="The Broad Institute Genomics Platform"/>
            <consortium name="The Broad Institute Genome Sequencing Center for Infectious Disease"/>
            <person name="Wu L."/>
            <person name="Ma J."/>
        </authorList>
    </citation>
    <scope>NUCLEOTIDE SEQUENCE [LARGE SCALE GENOMIC DNA]</scope>
    <source>
        <strain evidence="2">JCM 18537</strain>
    </source>
</reference>
<dbReference type="Proteomes" id="UP001501645">
    <property type="component" value="Unassembled WGS sequence"/>
</dbReference>
<evidence type="ECO:0000313" key="1">
    <source>
        <dbReference type="EMBL" id="GAA4784376.1"/>
    </source>
</evidence>
<organism evidence="1 2">
    <name type="scientific">Microbacterium gilvum</name>
    <dbReference type="NCBI Taxonomy" id="1336204"/>
    <lineage>
        <taxon>Bacteria</taxon>
        <taxon>Bacillati</taxon>
        <taxon>Actinomycetota</taxon>
        <taxon>Actinomycetes</taxon>
        <taxon>Micrococcales</taxon>
        <taxon>Microbacteriaceae</taxon>
        <taxon>Microbacterium</taxon>
    </lineage>
</organism>
<keyword evidence="2" id="KW-1185">Reference proteome</keyword>
<protein>
    <submittedName>
        <fullName evidence="1">Uncharacterized protein</fullName>
    </submittedName>
</protein>
<dbReference type="EMBL" id="BAABKO010000007">
    <property type="protein sequence ID" value="GAA4784376.1"/>
    <property type="molecule type" value="Genomic_DNA"/>
</dbReference>